<dbReference type="EMBL" id="MVHG01000053">
    <property type="protein sequence ID" value="ORA11439.1"/>
    <property type="molecule type" value="Genomic_DNA"/>
</dbReference>
<dbReference type="OrthoDB" id="4484277at2"/>
<keyword evidence="2" id="KW-1185">Reference proteome</keyword>
<evidence type="ECO:0000313" key="1">
    <source>
        <dbReference type="EMBL" id="ORA11439.1"/>
    </source>
</evidence>
<comment type="caution">
    <text evidence="1">The sequence shown here is derived from an EMBL/GenBank/DDBJ whole genome shotgun (WGS) entry which is preliminary data.</text>
</comment>
<evidence type="ECO:0000313" key="2">
    <source>
        <dbReference type="Proteomes" id="UP000192707"/>
    </source>
</evidence>
<gene>
    <name evidence="1" type="ORF">BST14_18560</name>
</gene>
<accession>A0A1W9ZC68</accession>
<protein>
    <submittedName>
        <fullName evidence="1">Uncharacterized protein</fullName>
    </submittedName>
</protein>
<dbReference type="Proteomes" id="UP000192707">
    <property type="component" value="Unassembled WGS sequence"/>
</dbReference>
<name>A0A1W9ZC68_MYCAI</name>
<proteinExistence type="predicted"/>
<dbReference type="AlphaFoldDB" id="A0A1W9ZC68"/>
<sequence>MVLGVGSRVRVRPGTDAESLGVIVEDFGEMSLYGTQDTANQIGMVPRRWGIALDDGTLTFVDSDQLANS</sequence>
<reference evidence="1 2" key="1">
    <citation type="submission" date="2016-12" db="EMBL/GenBank/DDBJ databases">
        <title>The new phylogeny of genus Mycobacterium.</title>
        <authorList>
            <person name="Tortoli E."/>
            <person name="Trovato A."/>
            <person name="Cirillo D.M."/>
        </authorList>
    </citation>
    <scope>NUCLEOTIDE SEQUENCE [LARGE SCALE GENOMIC DNA]</scope>
    <source>
        <strain evidence="1 2">DSM 45069</strain>
    </source>
</reference>
<organism evidence="1 2">
    <name type="scientific">Mycobacterium arosiense ATCC BAA-1401 = DSM 45069</name>
    <dbReference type="NCBI Taxonomy" id="1265311"/>
    <lineage>
        <taxon>Bacteria</taxon>
        <taxon>Bacillati</taxon>
        <taxon>Actinomycetota</taxon>
        <taxon>Actinomycetes</taxon>
        <taxon>Mycobacteriales</taxon>
        <taxon>Mycobacteriaceae</taxon>
        <taxon>Mycobacterium</taxon>
        <taxon>Mycobacterium avium complex (MAC)</taxon>
    </lineage>
</organism>